<dbReference type="InterPro" id="IPR025724">
    <property type="entry name" value="GAG-pre-integrase_dom"/>
</dbReference>
<evidence type="ECO:0000313" key="2">
    <source>
        <dbReference type="EnsemblPlants" id="Bo1g134870.1"/>
    </source>
</evidence>
<evidence type="ECO:0000259" key="1">
    <source>
        <dbReference type="Pfam" id="PF13976"/>
    </source>
</evidence>
<sequence length="77" mass="8832">MARGRKEGSLYVIQAKLCKEEVNVASADMEIWHRRLGHMSEKGLNILSRKKLLPDMKCTYFSPCHDCLAGKQHRVAF</sequence>
<name>A0A0D3ADU8_BRAOL</name>
<dbReference type="OMA" id="GHPLESC"/>
<dbReference type="Pfam" id="PF13976">
    <property type="entry name" value="gag_pre-integrs"/>
    <property type="match status" value="1"/>
</dbReference>
<keyword evidence="3" id="KW-1185">Reference proteome</keyword>
<accession>A0A0D3ADU8</accession>
<proteinExistence type="predicted"/>
<dbReference type="AlphaFoldDB" id="A0A0D3ADU8"/>
<dbReference type="EnsemblPlants" id="Bo1g134870.1">
    <property type="protein sequence ID" value="Bo1g134870.1"/>
    <property type="gene ID" value="Bo1g134870"/>
</dbReference>
<reference evidence="2" key="2">
    <citation type="submission" date="2015-03" db="UniProtKB">
        <authorList>
            <consortium name="EnsemblPlants"/>
        </authorList>
    </citation>
    <scope>IDENTIFICATION</scope>
</reference>
<reference evidence="2 3" key="1">
    <citation type="journal article" date="2014" name="Genome Biol.">
        <title>Transcriptome and methylome profiling reveals relics of genome dominance in the mesopolyploid Brassica oleracea.</title>
        <authorList>
            <person name="Parkin I.A."/>
            <person name="Koh C."/>
            <person name="Tang H."/>
            <person name="Robinson S.J."/>
            <person name="Kagale S."/>
            <person name="Clarke W.E."/>
            <person name="Town C.D."/>
            <person name="Nixon J."/>
            <person name="Krishnakumar V."/>
            <person name="Bidwell S.L."/>
            <person name="Denoeud F."/>
            <person name="Belcram H."/>
            <person name="Links M.G."/>
            <person name="Just J."/>
            <person name="Clarke C."/>
            <person name="Bender T."/>
            <person name="Huebert T."/>
            <person name="Mason A.S."/>
            <person name="Pires J.C."/>
            <person name="Barker G."/>
            <person name="Moore J."/>
            <person name="Walley P.G."/>
            <person name="Manoli S."/>
            <person name="Batley J."/>
            <person name="Edwards D."/>
            <person name="Nelson M.N."/>
            <person name="Wang X."/>
            <person name="Paterson A.H."/>
            <person name="King G."/>
            <person name="Bancroft I."/>
            <person name="Chalhoub B."/>
            <person name="Sharpe A.G."/>
        </authorList>
    </citation>
    <scope>NUCLEOTIDE SEQUENCE</scope>
    <source>
        <strain evidence="2 3">cv. TO1000</strain>
    </source>
</reference>
<dbReference type="eggNOG" id="KOG0017">
    <property type="taxonomic scope" value="Eukaryota"/>
</dbReference>
<dbReference type="HOGENOM" id="CLU_2641524_0_0_1"/>
<organism evidence="2 3">
    <name type="scientific">Brassica oleracea var. oleracea</name>
    <dbReference type="NCBI Taxonomy" id="109376"/>
    <lineage>
        <taxon>Eukaryota</taxon>
        <taxon>Viridiplantae</taxon>
        <taxon>Streptophyta</taxon>
        <taxon>Embryophyta</taxon>
        <taxon>Tracheophyta</taxon>
        <taxon>Spermatophyta</taxon>
        <taxon>Magnoliopsida</taxon>
        <taxon>eudicotyledons</taxon>
        <taxon>Gunneridae</taxon>
        <taxon>Pentapetalae</taxon>
        <taxon>rosids</taxon>
        <taxon>malvids</taxon>
        <taxon>Brassicales</taxon>
        <taxon>Brassicaceae</taxon>
        <taxon>Brassiceae</taxon>
        <taxon>Brassica</taxon>
    </lineage>
</organism>
<evidence type="ECO:0000313" key="3">
    <source>
        <dbReference type="Proteomes" id="UP000032141"/>
    </source>
</evidence>
<protein>
    <recommendedName>
        <fullName evidence="1">GAG-pre-integrase domain-containing protein</fullName>
    </recommendedName>
</protein>
<dbReference type="Gramene" id="Bo1g134870.1">
    <property type="protein sequence ID" value="Bo1g134870.1"/>
    <property type="gene ID" value="Bo1g134870"/>
</dbReference>
<feature type="domain" description="GAG-pre-integrase" evidence="1">
    <location>
        <begin position="10"/>
        <end position="72"/>
    </location>
</feature>
<dbReference type="Proteomes" id="UP000032141">
    <property type="component" value="Chromosome C1"/>
</dbReference>